<dbReference type="GO" id="GO:0050661">
    <property type="term" value="F:NADP binding"/>
    <property type="evidence" value="ECO:0007669"/>
    <property type="project" value="InterPro"/>
</dbReference>
<dbReference type="Pfam" id="PF01488">
    <property type="entry name" value="Shikimate_DH"/>
    <property type="match status" value="1"/>
</dbReference>
<keyword evidence="20" id="KW-1185">Reference proteome</keyword>
<evidence type="ECO:0000259" key="16">
    <source>
        <dbReference type="Pfam" id="PF01488"/>
    </source>
</evidence>
<dbReference type="InterPro" id="IPR015896">
    <property type="entry name" value="4pyrrol_synth_GluRdtase_dimer"/>
</dbReference>
<feature type="active site" description="Nucleophile" evidence="9 10">
    <location>
        <position position="50"/>
    </location>
</feature>
<dbReference type="EMBL" id="JAGQFT010000148">
    <property type="protein sequence ID" value="MBR0563567.1"/>
    <property type="molecule type" value="Genomic_DNA"/>
</dbReference>
<dbReference type="AlphaFoldDB" id="A0A8J7VV66"/>
<evidence type="ECO:0000256" key="11">
    <source>
        <dbReference type="PIRSR" id="PIRSR000445-2"/>
    </source>
</evidence>
<dbReference type="Gene3D" id="3.30.460.30">
    <property type="entry name" value="Glutamyl-tRNA reductase, N-terminal domain"/>
    <property type="match status" value="1"/>
</dbReference>
<dbReference type="InterPro" id="IPR036343">
    <property type="entry name" value="GluRdtase_N_sf"/>
</dbReference>
<dbReference type="SUPFAM" id="SSF69742">
    <property type="entry name" value="Glutamyl tRNA-reductase catalytic, N-terminal domain"/>
    <property type="match status" value="1"/>
</dbReference>
<dbReference type="GO" id="GO:0008883">
    <property type="term" value="F:glutamyl-tRNA reductase activity"/>
    <property type="evidence" value="ECO:0007669"/>
    <property type="project" value="UniProtKB-UniRule"/>
</dbReference>
<dbReference type="PANTHER" id="PTHR43013">
    <property type="entry name" value="GLUTAMYL-TRNA REDUCTASE"/>
    <property type="match status" value="1"/>
</dbReference>
<dbReference type="InterPro" id="IPR006151">
    <property type="entry name" value="Shikm_DH/Glu-tRNA_Rdtase"/>
</dbReference>
<dbReference type="InterPro" id="IPR036453">
    <property type="entry name" value="GluRdtase_dimer_dom_sf"/>
</dbReference>
<dbReference type="SUPFAM" id="SSF51735">
    <property type="entry name" value="NAD(P)-binding Rossmann-fold domains"/>
    <property type="match status" value="1"/>
</dbReference>
<accession>A0A8J7VV66</accession>
<evidence type="ECO:0000313" key="18">
    <source>
        <dbReference type="EMBL" id="MBR0563567.1"/>
    </source>
</evidence>
<reference evidence="18" key="2">
    <citation type="submission" date="2021-04" db="EMBL/GenBank/DDBJ databases">
        <authorList>
            <person name="Karlyshev A.V."/>
        </authorList>
    </citation>
    <scope>NUCLEOTIDE SEQUENCE</scope>
    <source>
        <strain evidence="18">LMG 29479</strain>
    </source>
</reference>
<evidence type="ECO:0000313" key="19">
    <source>
        <dbReference type="EMBL" id="MBS7456623.1"/>
    </source>
</evidence>
<feature type="domain" description="Tetrapyrrole biosynthesis glutamyl-tRNA reductase dimerisation" evidence="15">
    <location>
        <begin position="318"/>
        <end position="415"/>
    </location>
</feature>
<dbReference type="RefSeq" id="WP_211927470.1">
    <property type="nucleotide sequence ID" value="NZ_JAGQFT020000003.1"/>
</dbReference>
<keyword evidence="4 9" id="KW-0521">NADP</keyword>
<dbReference type="Pfam" id="PF05201">
    <property type="entry name" value="GlutR_N"/>
    <property type="match status" value="1"/>
</dbReference>
<evidence type="ECO:0000256" key="7">
    <source>
        <dbReference type="ARBA" id="ARBA00047464"/>
    </source>
</evidence>
<dbReference type="InterPro" id="IPR015895">
    <property type="entry name" value="4pyrrol_synth_GluRdtase_N"/>
</dbReference>
<feature type="binding site" evidence="9 11">
    <location>
        <position position="118"/>
    </location>
    <ligand>
        <name>substrate</name>
    </ligand>
</feature>
<evidence type="ECO:0000256" key="4">
    <source>
        <dbReference type="ARBA" id="ARBA00022857"/>
    </source>
</evidence>
<comment type="function">
    <text evidence="9">Catalyzes the NADPH-dependent reduction of glutamyl-tRNA(Glu) to glutamate 1-semialdehyde (GSA).</text>
</comment>
<comment type="catalytic activity">
    <reaction evidence="7 9 14">
        <text>(S)-4-amino-5-oxopentanoate + tRNA(Glu) + NADP(+) = L-glutamyl-tRNA(Glu) + NADPH + H(+)</text>
        <dbReference type="Rhea" id="RHEA:12344"/>
        <dbReference type="Rhea" id="RHEA-COMP:9663"/>
        <dbReference type="Rhea" id="RHEA-COMP:9680"/>
        <dbReference type="ChEBI" id="CHEBI:15378"/>
        <dbReference type="ChEBI" id="CHEBI:57501"/>
        <dbReference type="ChEBI" id="CHEBI:57783"/>
        <dbReference type="ChEBI" id="CHEBI:58349"/>
        <dbReference type="ChEBI" id="CHEBI:78442"/>
        <dbReference type="ChEBI" id="CHEBI:78520"/>
        <dbReference type="EC" id="1.2.1.70"/>
    </reaction>
</comment>
<evidence type="ECO:0000256" key="1">
    <source>
        <dbReference type="ARBA" id="ARBA00005059"/>
    </source>
</evidence>
<dbReference type="CDD" id="cd05213">
    <property type="entry name" value="NAD_bind_Glutamyl_tRNA_reduct"/>
    <property type="match status" value="1"/>
</dbReference>
<evidence type="ECO:0000256" key="8">
    <source>
        <dbReference type="ARBA" id="ARBA00068659"/>
    </source>
</evidence>
<comment type="pathway">
    <text evidence="1 9 14">Porphyrin-containing compound metabolism; protoporphyrin-IX biosynthesis; 5-aminolevulinate from L-glutamyl-tRNA(Glu): step 1/2.</text>
</comment>
<evidence type="ECO:0000256" key="9">
    <source>
        <dbReference type="HAMAP-Rule" id="MF_00087"/>
    </source>
</evidence>
<dbReference type="PROSITE" id="PS00747">
    <property type="entry name" value="GLUTR"/>
    <property type="match status" value="1"/>
</dbReference>
<dbReference type="PIRSF" id="PIRSF000445">
    <property type="entry name" value="4pyrrol_synth_GluRdtase"/>
    <property type="match status" value="1"/>
</dbReference>
<dbReference type="FunFam" id="3.40.50.720:FF:000031">
    <property type="entry name" value="Glutamyl-tRNA reductase"/>
    <property type="match status" value="1"/>
</dbReference>
<dbReference type="Pfam" id="PF00745">
    <property type="entry name" value="GlutR_dimer"/>
    <property type="match status" value="1"/>
</dbReference>
<comment type="caution">
    <text evidence="18">The sequence shown here is derived from an EMBL/GenBank/DDBJ whole genome shotgun (WGS) entry which is preliminary data.</text>
</comment>
<feature type="binding site" evidence="9 11">
    <location>
        <begin position="112"/>
        <end position="114"/>
    </location>
    <ligand>
        <name>substrate</name>
    </ligand>
</feature>
<dbReference type="SUPFAM" id="SSF69075">
    <property type="entry name" value="Glutamyl tRNA-reductase dimerization domain"/>
    <property type="match status" value="1"/>
</dbReference>
<keyword evidence="6 9" id="KW-0627">Porphyrin biosynthesis</keyword>
<comment type="subunit">
    <text evidence="9">Homodimer.</text>
</comment>
<dbReference type="Proteomes" id="UP000675747">
    <property type="component" value="Unassembled WGS sequence"/>
</dbReference>
<protein>
    <recommendedName>
        <fullName evidence="8 9">Glutamyl-tRNA reductase</fullName>
        <shortName evidence="9">GluTR</shortName>
        <ecNumber evidence="3 9">1.2.1.70</ecNumber>
    </recommendedName>
</protein>
<dbReference type="InterPro" id="IPR018214">
    <property type="entry name" value="GluRdtase_CS"/>
</dbReference>
<feature type="binding site" evidence="9 11">
    <location>
        <position position="107"/>
    </location>
    <ligand>
        <name>substrate</name>
    </ligand>
</feature>
<evidence type="ECO:0000259" key="17">
    <source>
        <dbReference type="Pfam" id="PF05201"/>
    </source>
</evidence>
<evidence type="ECO:0000256" key="12">
    <source>
        <dbReference type="PIRSR" id="PIRSR000445-3"/>
    </source>
</evidence>
<evidence type="ECO:0000256" key="6">
    <source>
        <dbReference type="ARBA" id="ARBA00023244"/>
    </source>
</evidence>
<keyword evidence="5 9" id="KW-0560">Oxidoreductase</keyword>
<feature type="binding site" evidence="9 12">
    <location>
        <begin position="187"/>
        <end position="192"/>
    </location>
    <ligand>
        <name>NADP(+)</name>
        <dbReference type="ChEBI" id="CHEBI:58349"/>
    </ligand>
</feature>
<feature type="binding site" evidence="9 11">
    <location>
        <begin position="49"/>
        <end position="52"/>
    </location>
    <ligand>
        <name>substrate</name>
    </ligand>
</feature>
<comment type="similarity">
    <text evidence="2 9 14">Belongs to the glutamyl-tRNA reductase family.</text>
</comment>
<gene>
    <name evidence="9" type="primary">hemA</name>
    <name evidence="19" type="ORF">KB893_005675</name>
    <name evidence="18" type="ORF">KB893_13735</name>
</gene>
<dbReference type="InterPro" id="IPR036291">
    <property type="entry name" value="NAD(P)-bd_dom_sf"/>
</dbReference>
<name>A0A8J7VV66_9GAMM</name>
<evidence type="ECO:0000256" key="5">
    <source>
        <dbReference type="ARBA" id="ARBA00023002"/>
    </source>
</evidence>
<sequence length="427" mass="47123">MPLLALGLNHQTAPVALRERVAVADADLGRALAALRAMPGVEEAAVLSTCNRTEIYARVADVADDTVGRWLAEHHGVDAHRLEPYLYRHHDAAAVRHLFRVATGLDSLVLGEPQILGQVKQAWAAARDAHALKTPLDRLFQQCFTVSKRVRTDTRIGAHPVSVAYAAVRLAQQVFARLDQATVLLVGAGDTIELAARHLVDARVRRLLVANRTLEHAQTLAQRFGGYALPLADLDRHLAEADIVISATASRDPVLTSAQVGQALAARRRRPMFLLDLAVPRDIETGVAALDDVYLYTVDDLDRVIEDNRRSRREAADQAEAIIELQVGHYMAWWQARDRNDALKRLRAQGEAQRVEALAVARDRMAQGQDPQAVMEWLAHRLTSRLLHAPSAALRDAALRGDTDLLRAAERLYDLDDKDDDDARPAA</sequence>
<evidence type="ECO:0000256" key="10">
    <source>
        <dbReference type="PIRSR" id="PIRSR000445-1"/>
    </source>
</evidence>
<dbReference type="PANTHER" id="PTHR43013:SF1">
    <property type="entry name" value="GLUTAMYL-TRNA REDUCTASE"/>
    <property type="match status" value="1"/>
</dbReference>
<dbReference type="NCBIfam" id="TIGR01035">
    <property type="entry name" value="hemA"/>
    <property type="match status" value="1"/>
</dbReference>
<evidence type="ECO:0000256" key="2">
    <source>
        <dbReference type="ARBA" id="ARBA00005916"/>
    </source>
</evidence>
<reference evidence="19 20" key="1">
    <citation type="journal article" date="2021" name="Microbiol. Resour. Announc.">
        <title>Draft Genome Sequence of Coralloluteibacterium stylophorae LMG 29479T.</title>
        <authorList>
            <person name="Karlyshev A.V."/>
            <person name="Kudryashova E.B."/>
            <person name="Ariskina E.V."/>
            <person name="Conroy A.P."/>
            <person name="Abidueva E.Y."/>
        </authorList>
    </citation>
    <scope>NUCLEOTIDE SEQUENCE [LARGE SCALE GENOMIC DNA]</scope>
    <source>
        <strain evidence="19 20">LMG 29479</strain>
    </source>
</reference>
<evidence type="ECO:0000256" key="13">
    <source>
        <dbReference type="PIRSR" id="PIRSR000445-4"/>
    </source>
</evidence>
<dbReference type="HAMAP" id="MF_00087">
    <property type="entry name" value="Glu_tRNA_reductase"/>
    <property type="match status" value="1"/>
</dbReference>
<evidence type="ECO:0000256" key="14">
    <source>
        <dbReference type="RuleBase" id="RU000584"/>
    </source>
</evidence>
<evidence type="ECO:0000256" key="3">
    <source>
        <dbReference type="ARBA" id="ARBA00012970"/>
    </source>
</evidence>
<feature type="domain" description="Quinate/shikimate 5-dehydrogenase/glutamyl-tRNA reductase" evidence="16">
    <location>
        <begin position="170"/>
        <end position="304"/>
    </location>
</feature>
<dbReference type="EC" id="1.2.1.70" evidence="3 9"/>
<organism evidence="18">
    <name type="scientific">Coralloluteibacterium stylophorae</name>
    <dbReference type="NCBI Taxonomy" id="1776034"/>
    <lineage>
        <taxon>Bacteria</taxon>
        <taxon>Pseudomonadati</taxon>
        <taxon>Pseudomonadota</taxon>
        <taxon>Gammaproteobacteria</taxon>
        <taxon>Lysobacterales</taxon>
        <taxon>Lysobacteraceae</taxon>
        <taxon>Coralloluteibacterium</taxon>
    </lineage>
</organism>
<proteinExistence type="inferred from homology"/>
<dbReference type="Gene3D" id="3.40.50.720">
    <property type="entry name" value="NAD(P)-binding Rossmann-like Domain"/>
    <property type="match status" value="1"/>
</dbReference>
<dbReference type="GO" id="GO:0019353">
    <property type="term" value="P:protoporphyrinogen IX biosynthetic process from glutamate"/>
    <property type="evidence" value="ECO:0007669"/>
    <property type="project" value="TreeGrafter"/>
</dbReference>
<dbReference type="EMBL" id="JAGQFT020000003">
    <property type="protein sequence ID" value="MBS7456623.1"/>
    <property type="molecule type" value="Genomic_DNA"/>
</dbReference>
<dbReference type="InterPro" id="IPR000343">
    <property type="entry name" value="4pyrrol_synth_GluRdtase"/>
</dbReference>
<evidence type="ECO:0000313" key="20">
    <source>
        <dbReference type="Proteomes" id="UP000675747"/>
    </source>
</evidence>
<comment type="miscellaneous">
    <text evidence="9">During catalysis, the active site Cys acts as a nucleophile attacking the alpha-carbonyl group of tRNA-bound glutamate with the formation of a thioester intermediate between enzyme and glutamate, and the concomitant release of tRNA(Glu). The thioester intermediate is finally reduced by direct hydride transfer from NADPH, to form the product GSA.</text>
</comment>
<feature type="site" description="Important for activity" evidence="9 13">
    <location>
        <position position="97"/>
    </location>
</feature>
<feature type="domain" description="Glutamyl-tRNA reductase N-terminal" evidence="17">
    <location>
        <begin position="6"/>
        <end position="154"/>
    </location>
</feature>
<evidence type="ECO:0000259" key="15">
    <source>
        <dbReference type="Pfam" id="PF00745"/>
    </source>
</evidence>
<dbReference type="UniPathway" id="UPA00251">
    <property type="reaction ID" value="UER00316"/>
</dbReference>
<dbReference type="FunFam" id="3.30.460.30:FF:000001">
    <property type="entry name" value="Glutamyl-tRNA reductase"/>
    <property type="match status" value="1"/>
</dbReference>
<comment type="domain">
    <text evidence="9">Possesses an unusual extended V-shaped dimeric structure with each monomer consisting of three distinct domains arranged along a curved 'spinal' alpha-helix. The N-terminal catalytic domain specifically recognizes the glutamate moiety of the substrate. The second domain is the NADPH-binding domain, and the third C-terminal domain is responsible for dimerization.</text>
</comment>